<dbReference type="Gene3D" id="1.10.10.10">
    <property type="entry name" value="Winged helix-like DNA-binding domain superfamily/Winged helix DNA-binding domain"/>
    <property type="match status" value="1"/>
</dbReference>
<dbReference type="PROSITE" id="PS50110">
    <property type="entry name" value="RESPONSE_REGULATORY"/>
    <property type="match status" value="1"/>
</dbReference>
<dbReference type="Gene3D" id="6.10.250.690">
    <property type="match status" value="1"/>
</dbReference>
<dbReference type="GO" id="GO:0006355">
    <property type="term" value="P:regulation of DNA-templated transcription"/>
    <property type="evidence" value="ECO:0007669"/>
    <property type="project" value="InterPro"/>
</dbReference>
<feature type="modified residue" description="4-aspartylphosphate" evidence="6">
    <location>
        <position position="65"/>
    </location>
</feature>
<dbReference type="Gene3D" id="3.40.50.2300">
    <property type="match status" value="1"/>
</dbReference>
<dbReference type="PROSITE" id="PS51755">
    <property type="entry name" value="OMPR_PHOB"/>
    <property type="match status" value="1"/>
</dbReference>
<keyword evidence="4 7" id="KW-0238">DNA-binding</keyword>
<dbReference type="GO" id="GO:0000976">
    <property type="term" value="F:transcription cis-regulatory region binding"/>
    <property type="evidence" value="ECO:0007669"/>
    <property type="project" value="TreeGrafter"/>
</dbReference>
<dbReference type="SUPFAM" id="SSF52172">
    <property type="entry name" value="CheY-like"/>
    <property type="match status" value="1"/>
</dbReference>
<evidence type="ECO:0000256" key="3">
    <source>
        <dbReference type="ARBA" id="ARBA00023015"/>
    </source>
</evidence>
<dbReference type="PANTHER" id="PTHR48111">
    <property type="entry name" value="REGULATOR OF RPOS"/>
    <property type="match status" value="1"/>
</dbReference>
<dbReference type="GO" id="GO:0000156">
    <property type="term" value="F:phosphorelay response regulator activity"/>
    <property type="evidence" value="ECO:0007669"/>
    <property type="project" value="TreeGrafter"/>
</dbReference>
<dbReference type="GO" id="GO:0032993">
    <property type="term" value="C:protein-DNA complex"/>
    <property type="evidence" value="ECO:0007669"/>
    <property type="project" value="TreeGrafter"/>
</dbReference>
<organism evidence="10 11">
    <name type="scientific">Paraburkholderia rhizosphaerae</name>
    <dbReference type="NCBI Taxonomy" id="480658"/>
    <lineage>
        <taxon>Bacteria</taxon>
        <taxon>Pseudomonadati</taxon>
        <taxon>Pseudomonadota</taxon>
        <taxon>Betaproteobacteria</taxon>
        <taxon>Burkholderiales</taxon>
        <taxon>Burkholderiaceae</taxon>
        <taxon>Paraburkholderia</taxon>
    </lineage>
</organism>
<evidence type="ECO:0000259" key="8">
    <source>
        <dbReference type="PROSITE" id="PS50110"/>
    </source>
</evidence>
<dbReference type="Proteomes" id="UP000295509">
    <property type="component" value="Unassembled WGS sequence"/>
</dbReference>
<dbReference type="InterPro" id="IPR001867">
    <property type="entry name" value="OmpR/PhoB-type_DNA-bd"/>
</dbReference>
<keyword evidence="11" id="KW-1185">Reference proteome</keyword>
<dbReference type="AlphaFoldDB" id="A0A4R8LTF5"/>
<keyword evidence="5" id="KW-0804">Transcription</keyword>
<accession>A0A4R8LTF5</accession>
<dbReference type="CDD" id="cd00383">
    <property type="entry name" value="trans_reg_C"/>
    <property type="match status" value="1"/>
</dbReference>
<evidence type="ECO:0000256" key="7">
    <source>
        <dbReference type="PROSITE-ProRule" id="PRU01091"/>
    </source>
</evidence>
<sequence>MSTDLEREQAPGRPARIIVLDDEAELRNMLQSFLTSQGFEVRTVGDSGRLYRNLEREPFDLLVLDVAMEPEDGLSVCKRLRREGQTIPILMLTARGDPIDRVIGLETGADDYLAKPFLPRELIARIRAILRRQYVLGNESVNAGKDLIFGRFYFDMTLRQLTKDGDVVSLNTAERRLLEALAATPNRAVSRENLLVRARGRDYEASGRSVDVQILRLRQIIEDDPSRPRYIKTVWGLGYMLIAEVTP</sequence>
<dbReference type="GO" id="GO:0005829">
    <property type="term" value="C:cytosol"/>
    <property type="evidence" value="ECO:0007669"/>
    <property type="project" value="TreeGrafter"/>
</dbReference>
<evidence type="ECO:0000256" key="1">
    <source>
        <dbReference type="ARBA" id="ARBA00022553"/>
    </source>
</evidence>
<protein>
    <submittedName>
        <fullName evidence="10">DNA-binding response OmpR family regulator</fullName>
    </submittedName>
</protein>
<dbReference type="Pfam" id="PF00072">
    <property type="entry name" value="Response_reg"/>
    <property type="match status" value="1"/>
</dbReference>
<dbReference type="RefSeq" id="WP_134192207.1">
    <property type="nucleotide sequence ID" value="NZ_JBHLUW010000003.1"/>
</dbReference>
<feature type="DNA-binding region" description="OmpR/PhoB-type" evidence="7">
    <location>
        <begin position="144"/>
        <end position="243"/>
    </location>
</feature>
<evidence type="ECO:0000259" key="9">
    <source>
        <dbReference type="PROSITE" id="PS51755"/>
    </source>
</evidence>
<name>A0A4R8LTF5_9BURK</name>
<dbReference type="InterPro" id="IPR036388">
    <property type="entry name" value="WH-like_DNA-bd_sf"/>
</dbReference>
<reference evidence="10 11" key="1">
    <citation type="submission" date="2019-03" db="EMBL/GenBank/DDBJ databases">
        <title>Genomic Encyclopedia of Type Strains, Phase III (KMG-III): the genomes of soil and plant-associated and newly described type strains.</title>
        <authorList>
            <person name="Whitman W."/>
        </authorList>
    </citation>
    <scope>NUCLEOTIDE SEQUENCE [LARGE SCALE GENOMIC DNA]</scope>
    <source>
        <strain evidence="10 11">LMG 29544</strain>
    </source>
</reference>
<dbReference type="SUPFAM" id="SSF46894">
    <property type="entry name" value="C-terminal effector domain of the bipartite response regulators"/>
    <property type="match status" value="1"/>
</dbReference>
<evidence type="ECO:0000256" key="5">
    <source>
        <dbReference type="ARBA" id="ARBA00023163"/>
    </source>
</evidence>
<keyword evidence="2" id="KW-0902">Two-component regulatory system</keyword>
<dbReference type="InterPro" id="IPR001789">
    <property type="entry name" value="Sig_transdc_resp-reg_receiver"/>
</dbReference>
<evidence type="ECO:0000256" key="2">
    <source>
        <dbReference type="ARBA" id="ARBA00023012"/>
    </source>
</evidence>
<keyword evidence="1 6" id="KW-0597">Phosphoprotein</keyword>
<keyword evidence="3" id="KW-0805">Transcription regulation</keyword>
<feature type="domain" description="OmpR/PhoB-type" evidence="9">
    <location>
        <begin position="144"/>
        <end position="243"/>
    </location>
</feature>
<evidence type="ECO:0000313" key="10">
    <source>
        <dbReference type="EMBL" id="TDY50989.1"/>
    </source>
</evidence>
<dbReference type="PANTHER" id="PTHR48111:SF4">
    <property type="entry name" value="DNA-BINDING DUAL TRANSCRIPTIONAL REGULATOR OMPR"/>
    <property type="match status" value="1"/>
</dbReference>
<dbReference type="OrthoDB" id="165980at2"/>
<dbReference type="InterPro" id="IPR011006">
    <property type="entry name" value="CheY-like_superfamily"/>
</dbReference>
<dbReference type="SMART" id="SM00862">
    <property type="entry name" value="Trans_reg_C"/>
    <property type="match status" value="1"/>
</dbReference>
<dbReference type="SMART" id="SM00448">
    <property type="entry name" value="REC"/>
    <property type="match status" value="1"/>
</dbReference>
<comment type="caution">
    <text evidence="10">The sequence shown here is derived from an EMBL/GenBank/DDBJ whole genome shotgun (WGS) entry which is preliminary data.</text>
</comment>
<dbReference type="EMBL" id="SORE01000008">
    <property type="protein sequence ID" value="TDY50989.1"/>
    <property type="molecule type" value="Genomic_DNA"/>
</dbReference>
<proteinExistence type="predicted"/>
<evidence type="ECO:0000256" key="6">
    <source>
        <dbReference type="PROSITE-ProRule" id="PRU00169"/>
    </source>
</evidence>
<evidence type="ECO:0000313" key="11">
    <source>
        <dbReference type="Proteomes" id="UP000295509"/>
    </source>
</evidence>
<gene>
    <name evidence="10" type="ORF">BX592_108226</name>
</gene>
<feature type="domain" description="Response regulatory" evidence="8">
    <location>
        <begin position="16"/>
        <end position="130"/>
    </location>
</feature>
<evidence type="ECO:0000256" key="4">
    <source>
        <dbReference type="ARBA" id="ARBA00023125"/>
    </source>
</evidence>
<dbReference type="InterPro" id="IPR039420">
    <property type="entry name" value="WalR-like"/>
</dbReference>
<dbReference type="InterPro" id="IPR016032">
    <property type="entry name" value="Sig_transdc_resp-reg_C-effctor"/>
</dbReference>
<dbReference type="Pfam" id="PF00486">
    <property type="entry name" value="Trans_reg_C"/>
    <property type="match status" value="1"/>
</dbReference>